<proteinExistence type="inferred from homology"/>
<feature type="transmembrane region" description="Helical" evidence="8">
    <location>
        <begin position="339"/>
        <end position="363"/>
    </location>
</feature>
<dbReference type="InterPro" id="IPR020846">
    <property type="entry name" value="MFS_dom"/>
</dbReference>
<feature type="transmembrane region" description="Helical" evidence="8">
    <location>
        <begin position="311"/>
        <end position="332"/>
    </location>
</feature>
<feature type="transmembrane region" description="Helical" evidence="8">
    <location>
        <begin position="63"/>
        <end position="85"/>
    </location>
</feature>
<dbReference type="OrthoDB" id="6612291at2759"/>
<evidence type="ECO:0000256" key="5">
    <source>
        <dbReference type="ARBA" id="ARBA00022989"/>
    </source>
</evidence>
<feature type="transmembrane region" description="Helical" evidence="8">
    <location>
        <begin position="151"/>
        <end position="176"/>
    </location>
</feature>
<reference evidence="10 11" key="1">
    <citation type="submission" date="2015-01" db="EMBL/GenBank/DDBJ databases">
        <title>The Genome Sequence of Exophiala mesophila CBS40295.</title>
        <authorList>
            <consortium name="The Broad Institute Genomics Platform"/>
            <person name="Cuomo C."/>
            <person name="de Hoog S."/>
            <person name="Gorbushina A."/>
            <person name="Stielow B."/>
            <person name="Teixiera M."/>
            <person name="Abouelleil A."/>
            <person name="Chapman S.B."/>
            <person name="Priest M."/>
            <person name="Young S.K."/>
            <person name="Wortman J."/>
            <person name="Nusbaum C."/>
            <person name="Birren B."/>
        </authorList>
    </citation>
    <scope>NUCLEOTIDE SEQUENCE [LARGE SCALE GENOMIC DNA]</scope>
    <source>
        <strain evidence="10 11">CBS 40295</strain>
    </source>
</reference>
<evidence type="ECO:0000259" key="9">
    <source>
        <dbReference type="PROSITE" id="PS50850"/>
    </source>
</evidence>
<dbReference type="NCBIfam" id="TIGR00879">
    <property type="entry name" value="SP"/>
    <property type="match status" value="1"/>
</dbReference>
<evidence type="ECO:0000256" key="4">
    <source>
        <dbReference type="ARBA" id="ARBA00022692"/>
    </source>
</evidence>
<keyword evidence="11" id="KW-1185">Reference proteome</keyword>
<feature type="domain" description="Major facilitator superfamily (MFS) profile" evidence="9">
    <location>
        <begin position="16"/>
        <end position="466"/>
    </location>
</feature>
<dbReference type="AlphaFoldDB" id="A0A0D1ZMT1"/>
<dbReference type="InterPro" id="IPR050360">
    <property type="entry name" value="MFS_Sugar_Transporters"/>
</dbReference>
<name>A0A0D1ZMT1_EXOME</name>
<feature type="transmembrane region" description="Helical" evidence="8">
    <location>
        <begin position="97"/>
        <end position="121"/>
    </location>
</feature>
<dbReference type="PANTHER" id="PTHR48022">
    <property type="entry name" value="PLASTIDIC GLUCOSE TRANSPORTER 4"/>
    <property type="match status" value="1"/>
</dbReference>
<accession>A0A0D1ZMT1</accession>
<dbReference type="RefSeq" id="XP_016219632.1">
    <property type="nucleotide sequence ID" value="XM_016374088.1"/>
</dbReference>
<dbReference type="Pfam" id="PF00083">
    <property type="entry name" value="Sugar_tr"/>
    <property type="match status" value="1"/>
</dbReference>
<dbReference type="InterPro" id="IPR003663">
    <property type="entry name" value="Sugar/inositol_transpt"/>
</dbReference>
<dbReference type="GO" id="GO:0005351">
    <property type="term" value="F:carbohydrate:proton symporter activity"/>
    <property type="evidence" value="ECO:0007669"/>
    <property type="project" value="TreeGrafter"/>
</dbReference>
<dbReference type="PROSITE" id="PS00216">
    <property type="entry name" value="SUGAR_TRANSPORT_1"/>
    <property type="match status" value="1"/>
</dbReference>
<dbReference type="VEuPathDB" id="FungiDB:PV10_08988"/>
<comment type="similarity">
    <text evidence="2 7">Belongs to the major facilitator superfamily. Sugar transporter (TC 2.A.1.1) family.</text>
</comment>
<feature type="transmembrane region" description="Helical" evidence="8">
    <location>
        <begin position="127"/>
        <end position="144"/>
    </location>
</feature>
<sequence>MEMNKRSQWSWKQFIICFVVSMGTMGFSYPASIIGTTLAQPSFLVYMSLLTPEGTFTDQGNSLIGAMSGVFQAGGVFGILGVTIVMDKWGRKAGMWFCATLGLVGGALTCAAQGVAMFIAVRFLSGAGAWGFLSITPVYTAEIAPPALRGLFVGMNGIGIALGYAIATYVGLGFFYSTNPELQWRGSYGIALIFSLLPLVAMFFVPESPRWLLMVNRVDEAKKTVRQLHNLDNEEEQHFAMAEFYQMQKQIEYDRTVEPSWIKMFTRKSYRARLVMTCTYSFLAQATGILVINNYGPILYATLGFDTEKQLIYACGWITMGIGGNLTGALIIDKIGRKPLMLIGIGGCLLFLTLEAAMVASFASPVSDPPNHHGIQAAIAFLYLFVFIYGMGVDVSGFVFYGEIFPNHVRSKGMAITVTTFCLSSLVWLQVAPTAFANIGWKYYLVFICILAVGLVFISVILPETKGIPLEEIAVIFGDQDEVVIFSEDLTVGDSPEDLVVRNHAAGEGENGTAEKASELRHETVRL</sequence>
<evidence type="ECO:0000256" key="1">
    <source>
        <dbReference type="ARBA" id="ARBA00004141"/>
    </source>
</evidence>
<feature type="transmembrane region" description="Helical" evidence="8">
    <location>
        <begin position="413"/>
        <end position="431"/>
    </location>
</feature>
<feature type="transmembrane region" description="Helical" evidence="8">
    <location>
        <begin position="188"/>
        <end position="205"/>
    </location>
</feature>
<dbReference type="HOGENOM" id="CLU_001265_30_13_1"/>
<dbReference type="OMA" id="HIAMFIT"/>
<dbReference type="GO" id="GO:0016020">
    <property type="term" value="C:membrane"/>
    <property type="evidence" value="ECO:0007669"/>
    <property type="project" value="UniProtKB-SubCell"/>
</dbReference>
<dbReference type="SUPFAM" id="SSF103473">
    <property type="entry name" value="MFS general substrate transporter"/>
    <property type="match status" value="1"/>
</dbReference>
<dbReference type="Proteomes" id="UP000054302">
    <property type="component" value="Unassembled WGS sequence"/>
</dbReference>
<evidence type="ECO:0000313" key="10">
    <source>
        <dbReference type="EMBL" id="KIV88058.1"/>
    </source>
</evidence>
<gene>
    <name evidence="10" type="ORF">PV10_08988</name>
</gene>
<dbReference type="PROSITE" id="PS50850">
    <property type="entry name" value="MFS"/>
    <property type="match status" value="1"/>
</dbReference>
<keyword evidence="5 8" id="KW-1133">Transmembrane helix</keyword>
<organism evidence="10 11">
    <name type="scientific">Exophiala mesophila</name>
    <name type="common">Black yeast-like fungus</name>
    <dbReference type="NCBI Taxonomy" id="212818"/>
    <lineage>
        <taxon>Eukaryota</taxon>
        <taxon>Fungi</taxon>
        <taxon>Dikarya</taxon>
        <taxon>Ascomycota</taxon>
        <taxon>Pezizomycotina</taxon>
        <taxon>Eurotiomycetes</taxon>
        <taxon>Chaetothyriomycetidae</taxon>
        <taxon>Chaetothyriales</taxon>
        <taxon>Herpotrichiellaceae</taxon>
        <taxon>Exophiala</taxon>
    </lineage>
</organism>
<evidence type="ECO:0000256" key="3">
    <source>
        <dbReference type="ARBA" id="ARBA00022448"/>
    </source>
</evidence>
<evidence type="ECO:0000256" key="7">
    <source>
        <dbReference type="RuleBase" id="RU003346"/>
    </source>
</evidence>
<dbReference type="FunFam" id="1.20.1250.20:FF:001515">
    <property type="entry name" value="Uncharacterized protein"/>
    <property type="match status" value="1"/>
</dbReference>
<keyword evidence="4 8" id="KW-0812">Transmembrane</keyword>
<evidence type="ECO:0000256" key="6">
    <source>
        <dbReference type="ARBA" id="ARBA00023136"/>
    </source>
</evidence>
<dbReference type="InterPro" id="IPR036259">
    <property type="entry name" value="MFS_trans_sf"/>
</dbReference>
<evidence type="ECO:0000256" key="8">
    <source>
        <dbReference type="SAM" id="Phobius"/>
    </source>
</evidence>
<dbReference type="EMBL" id="KN847526">
    <property type="protein sequence ID" value="KIV88058.1"/>
    <property type="molecule type" value="Genomic_DNA"/>
</dbReference>
<feature type="transmembrane region" description="Helical" evidence="8">
    <location>
        <begin position="272"/>
        <end position="291"/>
    </location>
</feature>
<protein>
    <recommendedName>
        <fullName evidence="9">Major facilitator superfamily (MFS) profile domain-containing protein</fullName>
    </recommendedName>
</protein>
<comment type="subcellular location">
    <subcellularLocation>
        <location evidence="1">Membrane</location>
        <topology evidence="1">Multi-pass membrane protein</topology>
    </subcellularLocation>
</comment>
<feature type="transmembrane region" description="Helical" evidence="8">
    <location>
        <begin position="375"/>
        <end position="401"/>
    </location>
</feature>
<keyword evidence="3 7" id="KW-0813">Transport</keyword>
<evidence type="ECO:0000256" key="2">
    <source>
        <dbReference type="ARBA" id="ARBA00010992"/>
    </source>
</evidence>
<feature type="transmembrane region" description="Helical" evidence="8">
    <location>
        <begin position="443"/>
        <end position="462"/>
    </location>
</feature>
<dbReference type="GeneID" id="27326833"/>
<keyword evidence="6 8" id="KW-0472">Membrane</keyword>
<dbReference type="PANTHER" id="PTHR48022:SF11">
    <property type="entry name" value="MONOSACCHARIDE TRANSPORTER (HXT8), PUTATIVE (AFU_ORTHOLOGUE AFUA_2G08120)-RELATED"/>
    <property type="match status" value="1"/>
</dbReference>
<dbReference type="Gene3D" id="1.20.1250.20">
    <property type="entry name" value="MFS general substrate transporter like domains"/>
    <property type="match status" value="1"/>
</dbReference>
<dbReference type="InterPro" id="IPR005828">
    <property type="entry name" value="MFS_sugar_transport-like"/>
</dbReference>
<dbReference type="InterPro" id="IPR005829">
    <property type="entry name" value="Sugar_transporter_CS"/>
</dbReference>
<evidence type="ECO:0000313" key="11">
    <source>
        <dbReference type="Proteomes" id="UP000054302"/>
    </source>
</evidence>